<dbReference type="OrthoDB" id="4697614at2"/>
<dbReference type="CDD" id="cd07067">
    <property type="entry name" value="HP_PGM_like"/>
    <property type="match status" value="1"/>
</dbReference>
<reference evidence="3 4" key="1">
    <citation type="submission" date="2018-09" db="EMBL/GenBank/DDBJ databases">
        <title>Genome sequencing of Nocardioides immobilis CCTCC AB 2017083 for comparison to Nocardioides silvaticus.</title>
        <authorList>
            <person name="Li C."/>
            <person name="Wang G."/>
        </authorList>
    </citation>
    <scope>NUCLEOTIDE SEQUENCE [LARGE SCALE GENOMIC DNA]</scope>
    <source>
        <strain evidence="3 4">CCTCC AB 2017083</strain>
    </source>
</reference>
<comment type="caution">
    <text evidence="3">The sequence shown here is derived from an EMBL/GenBank/DDBJ whole genome shotgun (WGS) entry which is preliminary data.</text>
</comment>
<evidence type="ECO:0000256" key="2">
    <source>
        <dbReference type="PIRSR" id="PIRSR613078-2"/>
    </source>
</evidence>
<accession>A0A417Y160</accession>
<dbReference type="SMART" id="SM00855">
    <property type="entry name" value="PGAM"/>
    <property type="match status" value="1"/>
</dbReference>
<dbReference type="GO" id="GO:0016791">
    <property type="term" value="F:phosphatase activity"/>
    <property type="evidence" value="ECO:0007669"/>
    <property type="project" value="TreeGrafter"/>
</dbReference>
<dbReference type="Pfam" id="PF00300">
    <property type="entry name" value="His_Phos_1"/>
    <property type="match status" value="1"/>
</dbReference>
<protein>
    <submittedName>
        <fullName evidence="3">Histidine phosphatase family protein</fullName>
    </submittedName>
</protein>
<feature type="binding site" evidence="2">
    <location>
        <begin position="12"/>
        <end position="19"/>
    </location>
    <ligand>
        <name>substrate</name>
    </ligand>
</feature>
<dbReference type="Gene3D" id="3.40.50.1240">
    <property type="entry name" value="Phosphoglycerate mutase-like"/>
    <property type="match status" value="1"/>
</dbReference>
<dbReference type="GO" id="GO:0005737">
    <property type="term" value="C:cytoplasm"/>
    <property type="evidence" value="ECO:0007669"/>
    <property type="project" value="TreeGrafter"/>
</dbReference>
<dbReference type="InterPro" id="IPR050275">
    <property type="entry name" value="PGM_Phosphatase"/>
</dbReference>
<dbReference type="SUPFAM" id="SSF53254">
    <property type="entry name" value="Phosphoglycerate mutase-like"/>
    <property type="match status" value="1"/>
</dbReference>
<feature type="active site" description="Tele-phosphohistidine intermediate" evidence="1">
    <location>
        <position position="13"/>
    </location>
</feature>
<dbReference type="PANTHER" id="PTHR48100">
    <property type="entry name" value="BROAD-SPECIFICITY PHOSPHATASE YOR283W-RELATED"/>
    <property type="match status" value="1"/>
</dbReference>
<proteinExistence type="predicted"/>
<organism evidence="3 4">
    <name type="scientific">Nocardioides immobilis</name>
    <dbReference type="NCBI Taxonomy" id="2049295"/>
    <lineage>
        <taxon>Bacteria</taxon>
        <taxon>Bacillati</taxon>
        <taxon>Actinomycetota</taxon>
        <taxon>Actinomycetes</taxon>
        <taxon>Propionibacteriales</taxon>
        <taxon>Nocardioidaceae</taxon>
        <taxon>Nocardioides</taxon>
    </lineage>
</organism>
<gene>
    <name evidence="3" type="ORF">D0Z08_15140</name>
</gene>
<name>A0A417Y160_9ACTN</name>
<dbReference type="PANTHER" id="PTHR48100:SF62">
    <property type="entry name" value="GLUCOSYL-3-PHOSPHOGLYCERATE PHOSPHATASE"/>
    <property type="match status" value="1"/>
</dbReference>
<dbReference type="InterPro" id="IPR001345">
    <property type="entry name" value="PG/BPGM_mutase_AS"/>
</dbReference>
<dbReference type="InterPro" id="IPR029033">
    <property type="entry name" value="His_PPase_superfam"/>
</dbReference>
<dbReference type="AlphaFoldDB" id="A0A417Y160"/>
<keyword evidence="4" id="KW-1185">Reference proteome</keyword>
<feature type="binding site" evidence="2">
    <location>
        <position position="69"/>
    </location>
    <ligand>
        <name>substrate</name>
    </ligand>
</feature>
<evidence type="ECO:0000256" key="1">
    <source>
        <dbReference type="PIRSR" id="PIRSR613078-1"/>
    </source>
</evidence>
<sequence length="238" mass="25594">MNAVTHPVYVVRHGQSEWNVRRLTQGQTTHPALTDIGRSQATTAAGLIAADLAGLGVAAERLISSDLTRAMETAKVIGRWLELTVESDPRLREQHLGELEGRSYEETWAAAETFDWSDPTQPIAGGESLMDVYERMAAVLEEVDPTSVTVLVSHGDAIRAMIAYLNGAKPHKSNWIDVPNGAVARVDGAITWLGTAPIRQPHAVPGQDLLMPRGNMITLAPPSFTGVTLAGTDQAMPT</sequence>
<dbReference type="InterPro" id="IPR013078">
    <property type="entry name" value="His_Pase_superF_clade-1"/>
</dbReference>
<dbReference type="PROSITE" id="PS00175">
    <property type="entry name" value="PG_MUTASE"/>
    <property type="match status" value="1"/>
</dbReference>
<evidence type="ECO:0000313" key="4">
    <source>
        <dbReference type="Proteomes" id="UP000283644"/>
    </source>
</evidence>
<evidence type="ECO:0000313" key="3">
    <source>
        <dbReference type="EMBL" id="RHW26294.1"/>
    </source>
</evidence>
<feature type="active site" description="Proton donor/acceptor" evidence="1">
    <location>
        <position position="93"/>
    </location>
</feature>
<dbReference type="Proteomes" id="UP000283644">
    <property type="component" value="Unassembled WGS sequence"/>
</dbReference>
<dbReference type="EMBL" id="QXGH01000018">
    <property type="protein sequence ID" value="RHW26294.1"/>
    <property type="molecule type" value="Genomic_DNA"/>
</dbReference>